<name>A0ABS2IEG3_9GAMM</name>
<dbReference type="Gene3D" id="3.60.15.10">
    <property type="entry name" value="Ribonuclease Z/Hydroxyacylglutathione hydrolase-like"/>
    <property type="match status" value="1"/>
</dbReference>
<dbReference type="InterPro" id="IPR051682">
    <property type="entry name" value="Mito_Persulfide_Diox"/>
</dbReference>
<dbReference type="Pfam" id="PF00753">
    <property type="entry name" value="Lactamase_B"/>
    <property type="match status" value="1"/>
</dbReference>
<dbReference type="Proteomes" id="UP000717995">
    <property type="component" value="Unassembled WGS sequence"/>
</dbReference>
<comment type="caution">
    <text evidence="3">The sequence shown here is derived from an EMBL/GenBank/DDBJ whole genome shotgun (WGS) entry which is preliminary data.</text>
</comment>
<evidence type="ECO:0000259" key="2">
    <source>
        <dbReference type="SMART" id="SM00849"/>
    </source>
</evidence>
<evidence type="ECO:0000313" key="3">
    <source>
        <dbReference type="EMBL" id="MBM7060275.1"/>
    </source>
</evidence>
<dbReference type="InterPro" id="IPR001279">
    <property type="entry name" value="Metallo-B-lactamas"/>
</dbReference>
<dbReference type="CDD" id="cd07724">
    <property type="entry name" value="POD-like_MBL-fold"/>
    <property type="match status" value="1"/>
</dbReference>
<dbReference type="PANTHER" id="PTHR43084:SF1">
    <property type="entry name" value="PERSULFIDE DIOXYGENASE ETHE1, MITOCHONDRIAL"/>
    <property type="match status" value="1"/>
</dbReference>
<feature type="domain" description="Metallo-beta-lactamase" evidence="2">
    <location>
        <begin position="14"/>
        <end position="204"/>
    </location>
</feature>
<evidence type="ECO:0000256" key="1">
    <source>
        <dbReference type="ARBA" id="ARBA00022723"/>
    </source>
</evidence>
<keyword evidence="1" id="KW-0479">Metal-binding</keyword>
<dbReference type="PANTHER" id="PTHR43084">
    <property type="entry name" value="PERSULFIDE DIOXYGENASE ETHE1"/>
    <property type="match status" value="1"/>
</dbReference>
<dbReference type="InterPro" id="IPR036866">
    <property type="entry name" value="RibonucZ/Hydroxyglut_hydro"/>
</dbReference>
<dbReference type="SMART" id="SM00849">
    <property type="entry name" value="Lactamase_B"/>
    <property type="match status" value="1"/>
</dbReference>
<dbReference type="SUPFAM" id="SSF56281">
    <property type="entry name" value="Metallo-hydrolase/oxidoreductase"/>
    <property type="match status" value="1"/>
</dbReference>
<evidence type="ECO:0000313" key="4">
    <source>
        <dbReference type="Proteomes" id="UP000717995"/>
    </source>
</evidence>
<dbReference type="RefSeq" id="WP_204915401.1">
    <property type="nucleotide sequence ID" value="NZ_JAFEUP010000002.1"/>
</dbReference>
<proteinExistence type="predicted"/>
<dbReference type="EMBL" id="JAFEUP010000002">
    <property type="protein sequence ID" value="MBM7060275.1"/>
    <property type="molecule type" value="Genomic_DNA"/>
</dbReference>
<organism evidence="3 4">
    <name type="scientific">Zestomonas insulae</name>
    <dbReference type="NCBI Taxonomy" id="2809017"/>
    <lineage>
        <taxon>Bacteria</taxon>
        <taxon>Pseudomonadati</taxon>
        <taxon>Pseudomonadota</taxon>
        <taxon>Gammaproteobacteria</taxon>
        <taxon>Pseudomonadales</taxon>
        <taxon>Pseudomonadaceae</taxon>
        <taxon>Zestomonas</taxon>
    </lineage>
</organism>
<accession>A0ABS2IEG3</accession>
<keyword evidence="4" id="KW-1185">Reference proteome</keyword>
<sequence>MTSTVEAFFDPRSNSFSYVVSDPHSGCCAIIDPVLDYDPAAGRIFHACVNRLIAHVYEHELSVQWVLDTHVHADHLSAAVVVQQTLGGRLATGAEITTVQATFAELFNLGDEFPRDGSQFDRLFADGDSFQVGGLPARAIHTPGHTPGCVSYLIGDAVFVGDALLLPDHGTARCDFPGGDARTLFASARKLFELPDRTRLFVGHDYQASGGDAVHCETTIGAQRRHNLHVREGVCEEQFVRLRAARDADLSLPVLMVPAIQTNIRAGHLPTAGNLDGDYLPPPKALR</sequence>
<protein>
    <submittedName>
        <fullName evidence="3">MBL fold metallo-hydrolase</fullName>
    </submittedName>
</protein>
<reference evidence="3 4" key="1">
    <citation type="submission" date="2021-02" db="EMBL/GenBank/DDBJ databases">
        <authorList>
            <person name="Lee D.-H."/>
        </authorList>
    </citation>
    <scope>NUCLEOTIDE SEQUENCE [LARGE SCALE GENOMIC DNA]</scope>
    <source>
        <strain evidence="3 4">UL073</strain>
    </source>
</reference>
<gene>
    <name evidence="3" type="ORF">JQX08_06110</name>
</gene>
<dbReference type="InterPro" id="IPR044528">
    <property type="entry name" value="POD-like_MBL-fold"/>
</dbReference>